<evidence type="ECO:0000313" key="2">
    <source>
        <dbReference type="EMBL" id="CAD2215213.1"/>
    </source>
</evidence>
<sequence>MSMSLDPAKAPQFLDSMIKKNKIVIISATYCQFSTKTKMLFIELKHRFVSLEVDIIPNGREVFAEVVSRTGQHTVPQVFLNGRYLGGYDDIVALYRKGTLSTTLEKKR</sequence>
<dbReference type="InterPro" id="IPR002109">
    <property type="entry name" value="Glutaredoxin"/>
</dbReference>
<keyword evidence="3" id="KW-1185">Reference proteome</keyword>
<dbReference type="AlphaFoldDB" id="A0A7G2C8W8"/>
<dbReference type="GO" id="GO:0015038">
    <property type="term" value="F:glutathione disulfide oxidoreductase activity"/>
    <property type="evidence" value="ECO:0007669"/>
    <property type="project" value="TreeGrafter"/>
</dbReference>
<dbReference type="Gene3D" id="3.40.30.10">
    <property type="entry name" value="Glutaredoxin"/>
    <property type="match status" value="1"/>
</dbReference>
<reference evidence="2 3" key="1">
    <citation type="submission" date="2020-08" db="EMBL/GenBank/DDBJ databases">
        <authorList>
            <person name="Newling K."/>
            <person name="Davey J."/>
            <person name="Forrester S."/>
        </authorList>
    </citation>
    <scope>NUCLEOTIDE SEQUENCE [LARGE SCALE GENOMIC DNA]</scope>
    <source>
        <strain evidence="3">Crithidia deanei Carvalho (ATCC PRA-265)</strain>
    </source>
</reference>
<organism evidence="2 3">
    <name type="scientific">Angomonas deanei</name>
    <dbReference type="NCBI Taxonomy" id="59799"/>
    <lineage>
        <taxon>Eukaryota</taxon>
        <taxon>Discoba</taxon>
        <taxon>Euglenozoa</taxon>
        <taxon>Kinetoplastea</taxon>
        <taxon>Metakinetoplastina</taxon>
        <taxon>Trypanosomatida</taxon>
        <taxon>Trypanosomatidae</taxon>
        <taxon>Strigomonadinae</taxon>
        <taxon>Angomonas</taxon>
    </lineage>
</organism>
<dbReference type="PROSITE" id="PS51354">
    <property type="entry name" value="GLUTAREDOXIN_2"/>
    <property type="match status" value="1"/>
</dbReference>
<feature type="domain" description="Glutaredoxin" evidence="1">
    <location>
        <begin position="23"/>
        <end position="84"/>
    </location>
</feature>
<protein>
    <submittedName>
        <fullName evidence="2">Glutaredoxin, putative</fullName>
    </submittedName>
</protein>
<evidence type="ECO:0000313" key="3">
    <source>
        <dbReference type="Proteomes" id="UP000515908"/>
    </source>
</evidence>
<dbReference type="InterPro" id="IPR014025">
    <property type="entry name" value="Glutaredoxin_subgr"/>
</dbReference>
<dbReference type="Proteomes" id="UP000515908">
    <property type="component" value="Chromosome 04"/>
</dbReference>
<evidence type="ECO:0000259" key="1">
    <source>
        <dbReference type="Pfam" id="PF00462"/>
    </source>
</evidence>
<dbReference type="OrthoDB" id="418495at2759"/>
<name>A0A7G2C8W8_9TRYP</name>
<dbReference type="PANTHER" id="PTHR45694:SF3">
    <property type="entry name" value="PUTATIVE-RELATED"/>
    <property type="match status" value="1"/>
</dbReference>
<dbReference type="GO" id="GO:0005737">
    <property type="term" value="C:cytoplasm"/>
    <property type="evidence" value="ECO:0007669"/>
    <property type="project" value="TreeGrafter"/>
</dbReference>
<accession>A0A7G2C8W8</accession>
<dbReference type="VEuPathDB" id="TriTrypDB:ADEAN_000266800"/>
<dbReference type="GO" id="GO:0034599">
    <property type="term" value="P:cellular response to oxidative stress"/>
    <property type="evidence" value="ECO:0007669"/>
    <property type="project" value="TreeGrafter"/>
</dbReference>
<dbReference type="PANTHER" id="PTHR45694">
    <property type="entry name" value="GLUTAREDOXIN 2"/>
    <property type="match status" value="1"/>
</dbReference>
<dbReference type="Pfam" id="PF00462">
    <property type="entry name" value="Glutaredoxin"/>
    <property type="match status" value="1"/>
</dbReference>
<dbReference type="CDD" id="cd03419">
    <property type="entry name" value="GRX_GRXh_1_2_like"/>
    <property type="match status" value="1"/>
</dbReference>
<proteinExistence type="predicted"/>
<dbReference type="InterPro" id="IPR036249">
    <property type="entry name" value="Thioredoxin-like_sf"/>
</dbReference>
<gene>
    <name evidence="2" type="ORF">ADEAN_000266800</name>
</gene>
<dbReference type="EMBL" id="LR877148">
    <property type="protein sequence ID" value="CAD2215213.1"/>
    <property type="molecule type" value="Genomic_DNA"/>
</dbReference>
<dbReference type="SUPFAM" id="SSF52833">
    <property type="entry name" value="Thioredoxin-like"/>
    <property type="match status" value="1"/>
</dbReference>
<dbReference type="PRINTS" id="PR00160">
    <property type="entry name" value="GLUTAREDOXIN"/>
</dbReference>